<feature type="region of interest" description="Disordered" evidence="1">
    <location>
        <begin position="51"/>
        <end position="72"/>
    </location>
</feature>
<dbReference type="AlphaFoldDB" id="A0A2D4PP72"/>
<organism evidence="2">
    <name type="scientific">Micrurus surinamensis</name>
    <name type="common">Surinam coral snake</name>
    <dbReference type="NCBI Taxonomy" id="129470"/>
    <lineage>
        <taxon>Eukaryota</taxon>
        <taxon>Metazoa</taxon>
        <taxon>Chordata</taxon>
        <taxon>Craniata</taxon>
        <taxon>Vertebrata</taxon>
        <taxon>Euteleostomi</taxon>
        <taxon>Lepidosauria</taxon>
        <taxon>Squamata</taxon>
        <taxon>Bifurcata</taxon>
        <taxon>Unidentata</taxon>
        <taxon>Episquamata</taxon>
        <taxon>Toxicofera</taxon>
        <taxon>Serpentes</taxon>
        <taxon>Colubroidea</taxon>
        <taxon>Elapidae</taxon>
        <taxon>Elapinae</taxon>
        <taxon>Micrurus</taxon>
    </lineage>
</organism>
<name>A0A2D4PP72_MICSU</name>
<accession>A0A2D4PP72</accession>
<evidence type="ECO:0000256" key="1">
    <source>
        <dbReference type="SAM" id="MobiDB-lite"/>
    </source>
</evidence>
<reference evidence="2" key="1">
    <citation type="submission" date="2017-07" db="EMBL/GenBank/DDBJ databases">
        <authorList>
            <person name="Mikheyev A."/>
            <person name="Grau M."/>
        </authorList>
    </citation>
    <scope>NUCLEOTIDE SEQUENCE</scope>
    <source>
        <tissue evidence="2">Venom_gland</tissue>
    </source>
</reference>
<protein>
    <submittedName>
        <fullName evidence="2">Uncharacterized protein</fullName>
    </submittedName>
</protein>
<reference evidence="2" key="2">
    <citation type="submission" date="2017-11" db="EMBL/GenBank/DDBJ databases">
        <title>Coralsnake Venomics: Analyses of Venom Gland Transcriptomes and Proteomes of Six Brazilian Taxa.</title>
        <authorList>
            <person name="Aird S.D."/>
            <person name="Jorge da Silva N."/>
            <person name="Qiu L."/>
            <person name="Villar-Briones A."/>
            <person name="Aparecida-Saddi V."/>
            <person name="Campos-Telles M.P."/>
            <person name="Grau M."/>
            <person name="Mikheyev A.S."/>
        </authorList>
    </citation>
    <scope>NUCLEOTIDE SEQUENCE</scope>
    <source>
        <tissue evidence="2">Venom_gland</tissue>
    </source>
</reference>
<evidence type="ECO:0000313" key="2">
    <source>
        <dbReference type="EMBL" id="LAB59791.1"/>
    </source>
</evidence>
<sequence length="129" mass="14617">MKKKAREFRQLQSACLQVDKPERLSFHSWLSPLLVSGLVFALGEARDQPHFKKNSRGLPFQSPQTKKPQKTAIARPWPSFASILLKPKVHNRPRPTIASDPPPPCKDFAGRPKCNFALLPGFQSHLKRL</sequence>
<dbReference type="EMBL" id="IACN01088389">
    <property type="protein sequence ID" value="LAB59791.1"/>
    <property type="molecule type" value="Transcribed_RNA"/>
</dbReference>
<proteinExistence type="predicted"/>